<dbReference type="EC" id="2.5.1.74" evidence="7"/>
<comment type="subcellular location">
    <subcellularLocation>
        <location evidence="1">Membrane</location>
        <topology evidence="1">Multi-pass membrane protein</topology>
    </subcellularLocation>
</comment>
<keyword evidence="8" id="KW-1185">Reference proteome</keyword>
<organism evidence="7 8">
    <name type="scientific">Sedimentisphaera salicampi</name>
    <dbReference type="NCBI Taxonomy" id="1941349"/>
    <lineage>
        <taxon>Bacteria</taxon>
        <taxon>Pseudomonadati</taxon>
        <taxon>Planctomycetota</taxon>
        <taxon>Phycisphaerae</taxon>
        <taxon>Sedimentisphaerales</taxon>
        <taxon>Sedimentisphaeraceae</taxon>
        <taxon>Sedimentisphaera</taxon>
    </lineage>
</organism>
<dbReference type="STRING" id="1941349.STSP1_02214"/>
<feature type="transmembrane region" description="Helical" evidence="6">
    <location>
        <begin position="280"/>
        <end position="302"/>
    </location>
</feature>
<dbReference type="EMBL" id="CP021023">
    <property type="protein sequence ID" value="ARN57788.1"/>
    <property type="molecule type" value="Genomic_DNA"/>
</dbReference>
<feature type="transmembrane region" description="Helical" evidence="6">
    <location>
        <begin position="124"/>
        <end position="141"/>
    </location>
</feature>
<evidence type="ECO:0000313" key="8">
    <source>
        <dbReference type="Proteomes" id="UP000193334"/>
    </source>
</evidence>
<dbReference type="RefSeq" id="WP_085756407.1">
    <property type="nucleotide sequence ID" value="NZ_CP021023.1"/>
</dbReference>
<feature type="transmembrane region" description="Helical" evidence="6">
    <location>
        <begin position="100"/>
        <end position="118"/>
    </location>
</feature>
<dbReference type="KEGG" id="pbp:STSP1_02214"/>
<evidence type="ECO:0000256" key="6">
    <source>
        <dbReference type="SAM" id="Phobius"/>
    </source>
</evidence>
<dbReference type="Pfam" id="PF01040">
    <property type="entry name" value="UbiA"/>
    <property type="match status" value="1"/>
</dbReference>
<sequence>MNKRVLKILCTPEPAFLLPGIPPVAIGTALGVKAAGELNLLLSCLAVLSIICINAGSNMLNDYFDHLSGNDWLNTNRTVFGGGSGYIQDGIISPEQMRTAGMLALGAGAAIGLLIVIISASPFILILGIIGVLAGILWTLPPFSFCYRCPGEGYIFTVFGILPTAGAYYLQTGRLAWEIAPPAVITGLLIAGTALLNSIPDTEADMAAGKKTFPAVFGIKKAVMLYRALVILSYITALLSLLIAESFENGAVFYLFVSPLGAACIISASQKRLSEKGVNLPNALNISHYVCMAAAVTVGIAVS</sequence>
<dbReference type="Gene3D" id="1.20.120.1780">
    <property type="entry name" value="UbiA prenyltransferase"/>
    <property type="match status" value="1"/>
</dbReference>
<dbReference type="Proteomes" id="UP000193334">
    <property type="component" value="Chromosome"/>
</dbReference>
<evidence type="ECO:0000256" key="1">
    <source>
        <dbReference type="ARBA" id="ARBA00004141"/>
    </source>
</evidence>
<proteinExistence type="predicted"/>
<dbReference type="InterPro" id="IPR026046">
    <property type="entry name" value="UBIAD1"/>
</dbReference>
<dbReference type="InterPro" id="IPR000537">
    <property type="entry name" value="UbiA_prenyltransferase"/>
</dbReference>
<reference evidence="8" key="1">
    <citation type="submission" date="2017-04" db="EMBL/GenBank/DDBJ databases">
        <title>Comparative genomics and description of representatives of a novel lineage of planctomycetes thriving in anoxic sediments.</title>
        <authorList>
            <person name="Spring S."/>
            <person name="Bunk B."/>
            <person name="Sproer C."/>
        </authorList>
    </citation>
    <scope>NUCLEOTIDE SEQUENCE [LARGE SCALE GENOMIC DNA]</scope>
    <source>
        <strain evidence="8">ST-PulAB-D4</strain>
    </source>
</reference>
<feature type="transmembrane region" description="Helical" evidence="6">
    <location>
        <begin position="224"/>
        <end position="244"/>
    </location>
</feature>
<dbReference type="GO" id="GO:0009234">
    <property type="term" value="P:menaquinone biosynthetic process"/>
    <property type="evidence" value="ECO:0007669"/>
    <property type="project" value="TreeGrafter"/>
</dbReference>
<dbReference type="GO" id="GO:0046428">
    <property type="term" value="F:1,4-dihydroxy-2-naphthoate polyprenyltransferase activity"/>
    <property type="evidence" value="ECO:0007669"/>
    <property type="project" value="UniProtKB-EC"/>
</dbReference>
<feature type="transmembrane region" description="Helical" evidence="6">
    <location>
        <begin position="40"/>
        <end position="60"/>
    </location>
</feature>
<accession>A0A1W6LPR3</accession>
<dbReference type="PANTHER" id="PTHR13929">
    <property type="entry name" value="1,4-DIHYDROXY-2-NAPHTHOATE OCTAPRENYLTRANSFERASE"/>
    <property type="match status" value="1"/>
</dbReference>
<name>A0A1W6LPR3_9BACT</name>
<feature type="transmembrane region" description="Helical" evidence="6">
    <location>
        <begin position="176"/>
        <end position="196"/>
    </location>
</feature>
<evidence type="ECO:0000313" key="7">
    <source>
        <dbReference type="EMBL" id="ARN57788.1"/>
    </source>
</evidence>
<evidence type="ECO:0000256" key="2">
    <source>
        <dbReference type="ARBA" id="ARBA00022679"/>
    </source>
</evidence>
<feature type="transmembrane region" description="Helical" evidence="6">
    <location>
        <begin position="153"/>
        <end position="170"/>
    </location>
</feature>
<feature type="transmembrane region" description="Helical" evidence="6">
    <location>
        <begin position="250"/>
        <end position="268"/>
    </location>
</feature>
<keyword evidence="4 6" id="KW-1133">Transmembrane helix</keyword>
<gene>
    <name evidence="7" type="primary">menA</name>
    <name evidence="7" type="ORF">STSP1_02214</name>
</gene>
<dbReference type="PANTHER" id="PTHR13929:SF0">
    <property type="entry name" value="UBIA PRENYLTRANSFERASE DOMAIN-CONTAINING PROTEIN 1"/>
    <property type="match status" value="1"/>
</dbReference>
<evidence type="ECO:0000256" key="3">
    <source>
        <dbReference type="ARBA" id="ARBA00022692"/>
    </source>
</evidence>
<keyword evidence="3 6" id="KW-0812">Transmembrane</keyword>
<dbReference type="GO" id="GO:0016020">
    <property type="term" value="C:membrane"/>
    <property type="evidence" value="ECO:0007669"/>
    <property type="project" value="UniProtKB-SubCell"/>
</dbReference>
<dbReference type="CDD" id="cd13962">
    <property type="entry name" value="PT_UbiA_UBIAD1"/>
    <property type="match status" value="1"/>
</dbReference>
<keyword evidence="2 7" id="KW-0808">Transferase</keyword>
<protein>
    <submittedName>
        <fullName evidence="7">1,4-dihydroxy-2-naphthoate octaprenyltransferase</fullName>
        <ecNumber evidence="7">2.5.1.74</ecNumber>
    </submittedName>
</protein>
<dbReference type="AlphaFoldDB" id="A0A1W6LPR3"/>
<keyword evidence="5 6" id="KW-0472">Membrane</keyword>
<dbReference type="PIRSF" id="PIRSF005355">
    <property type="entry name" value="UBIAD1"/>
    <property type="match status" value="1"/>
</dbReference>
<evidence type="ECO:0000256" key="4">
    <source>
        <dbReference type="ARBA" id="ARBA00022989"/>
    </source>
</evidence>
<dbReference type="GO" id="GO:0042371">
    <property type="term" value="P:vitamin K biosynthetic process"/>
    <property type="evidence" value="ECO:0007669"/>
    <property type="project" value="TreeGrafter"/>
</dbReference>
<evidence type="ECO:0000256" key="5">
    <source>
        <dbReference type="ARBA" id="ARBA00023136"/>
    </source>
</evidence>